<feature type="compositionally biased region" description="Low complexity" evidence="1">
    <location>
        <begin position="263"/>
        <end position="273"/>
    </location>
</feature>
<gene>
    <name evidence="2" type="ORF">GSI_11890</name>
</gene>
<feature type="compositionally biased region" description="Basic residues" evidence="1">
    <location>
        <begin position="111"/>
        <end position="129"/>
    </location>
</feature>
<reference evidence="2 3" key="1">
    <citation type="journal article" date="2015" name="Sci. Rep.">
        <title>Chromosome-level genome map provides insights into diverse defense mechanisms in the medicinal fungus Ganoderma sinense.</title>
        <authorList>
            <person name="Zhu Y."/>
            <person name="Xu J."/>
            <person name="Sun C."/>
            <person name="Zhou S."/>
            <person name="Xu H."/>
            <person name="Nelson D.R."/>
            <person name="Qian J."/>
            <person name="Song J."/>
            <person name="Luo H."/>
            <person name="Xiang L."/>
            <person name="Li Y."/>
            <person name="Xu Z."/>
            <person name="Ji A."/>
            <person name="Wang L."/>
            <person name="Lu S."/>
            <person name="Hayward A."/>
            <person name="Sun W."/>
            <person name="Li X."/>
            <person name="Schwartz D.C."/>
            <person name="Wang Y."/>
            <person name="Chen S."/>
        </authorList>
    </citation>
    <scope>NUCLEOTIDE SEQUENCE [LARGE SCALE GENOMIC DNA]</scope>
    <source>
        <strain evidence="2 3">ZZ0214-1</strain>
    </source>
</reference>
<feature type="region of interest" description="Disordered" evidence="1">
    <location>
        <begin position="260"/>
        <end position="301"/>
    </location>
</feature>
<proteinExistence type="predicted"/>
<protein>
    <submittedName>
        <fullName evidence="2">Uncharacterized protein</fullName>
    </submittedName>
</protein>
<feature type="compositionally biased region" description="Basic and acidic residues" evidence="1">
    <location>
        <begin position="84"/>
        <end position="99"/>
    </location>
</feature>
<evidence type="ECO:0000313" key="2">
    <source>
        <dbReference type="EMBL" id="PIL26135.1"/>
    </source>
</evidence>
<feature type="compositionally biased region" description="Polar residues" evidence="1">
    <location>
        <begin position="69"/>
        <end position="81"/>
    </location>
</feature>
<dbReference type="EMBL" id="AYKW01000045">
    <property type="protein sequence ID" value="PIL26135.1"/>
    <property type="molecule type" value="Genomic_DNA"/>
</dbReference>
<keyword evidence="3" id="KW-1185">Reference proteome</keyword>
<dbReference type="Proteomes" id="UP000230002">
    <property type="component" value="Unassembled WGS sequence"/>
</dbReference>
<dbReference type="AlphaFoldDB" id="A0A2G8RX91"/>
<accession>A0A2G8RX91</accession>
<name>A0A2G8RX91_9APHY</name>
<sequence>MRLTLADSVNVTIDDTSSSIVYSPASSWHASSVPCSTCLAPISSIALQGTWHDGTHIIPTVDADDLPNNAVSPSPTPSTATGGDADKGKKGDDNDKKDGDDDDDDDGGKGKRDRSGRHRWRRRPRRSHLLPRQDSSSDASSNPFFTPNFDSDDAGFVDTPVSAQLSFTGSAVYVYALIPLGAAPANSTPTFMNLTFLLDSHPAGIYQHSGTASASGFLPSQPIFVQTGLPETPHNLTVQIGPDSVLLLDYILFTKTASGDAETSSTTPVSSSSGAPGAQETGSGTGSPAPSVGPGTSNLCV</sequence>
<dbReference type="STRING" id="1077348.A0A2G8RX91"/>
<evidence type="ECO:0000313" key="3">
    <source>
        <dbReference type="Proteomes" id="UP000230002"/>
    </source>
</evidence>
<organism evidence="2 3">
    <name type="scientific">Ganoderma sinense ZZ0214-1</name>
    <dbReference type="NCBI Taxonomy" id="1077348"/>
    <lineage>
        <taxon>Eukaryota</taxon>
        <taxon>Fungi</taxon>
        <taxon>Dikarya</taxon>
        <taxon>Basidiomycota</taxon>
        <taxon>Agaricomycotina</taxon>
        <taxon>Agaricomycetes</taxon>
        <taxon>Polyporales</taxon>
        <taxon>Polyporaceae</taxon>
        <taxon>Ganoderma</taxon>
    </lineage>
</organism>
<feature type="region of interest" description="Disordered" evidence="1">
    <location>
        <begin position="62"/>
        <end position="146"/>
    </location>
</feature>
<dbReference type="OrthoDB" id="3265715at2759"/>
<feature type="compositionally biased region" description="Polar residues" evidence="1">
    <location>
        <begin position="133"/>
        <end position="146"/>
    </location>
</feature>
<feature type="compositionally biased region" description="Polar residues" evidence="1">
    <location>
        <begin position="280"/>
        <end position="301"/>
    </location>
</feature>
<comment type="caution">
    <text evidence="2">The sequence shown here is derived from an EMBL/GenBank/DDBJ whole genome shotgun (WGS) entry which is preliminary data.</text>
</comment>
<evidence type="ECO:0000256" key="1">
    <source>
        <dbReference type="SAM" id="MobiDB-lite"/>
    </source>
</evidence>